<comment type="caution">
    <text evidence="1">The sequence shown here is derived from an EMBL/GenBank/DDBJ whole genome shotgun (WGS) entry which is preliminary data.</text>
</comment>
<dbReference type="FunFam" id="3.40.720.10:FF:000017">
    <property type="entry name" value="Predicted protein"/>
    <property type="match status" value="1"/>
</dbReference>
<dbReference type="AlphaFoldDB" id="A0A8S3ZC12"/>
<proteinExistence type="predicted"/>
<dbReference type="Pfam" id="PF02995">
    <property type="entry name" value="DUF229"/>
    <property type="match status" value="1"/>
</dbReference>
<evidence type="ECO:0000313" key="2">
    <source>
        <dbReference type="Proteomes" id="UP000678393"/>
    </source>
</evidence>
<dbReference type="EMBL" id="CAJHNH020002055">
    <property type="protein sequence ID" value="CAG5125415.1"/>
    <property type="molecule type" value="Genomic_DNA"/>
</dbReference>
<dbReference type="InterPro" id="IPR004245">
    <property type="entry name" value="DUF229"/>
</dbReference>
<dbReference type="CDD" id="cd16021">
    <property type="entry name" value="ALP_like"/>
    <property type="match status" value="1"/>
</dbReference>
<dbReference type="SUPFAM" id="SSF53649">
    <property type="entry name" value="Alkaline phosphatase-like"/>
    <property type="match status" value="1"/>
</dbReference>
<gene>
    <name evidence="1" type="ORF">CUNI_LOCUS10973</name>
</gene>
<dbReference type="Gene3D" id="3.40.720.10">
    <property type="entry name" value="Alkaline Phosphatase, subunit A"/>
    <property type="match status" value="1"/>
</dbReference>
<dbReference type="PANTHER" id="PTHR10974">
    <property type="entry name" value="FI08016P-RELATED"/>
    <property type="match status" value="1"/>
</dbReference>
<reference evidence="1" key="1">
    <citation type="submission" date="2021-04" db="EMBL/GenBank/DDBJ databases">
        <authorList>
            <consortium name="Molecular Ecology Group"/>
        </authorList>
    </citation>
    <scope>NUCLEOTIDE SEQUENCE</scope>
</reference>
<protein>
    <submittedName>
        <fullName evidence="1">Uncharacterized protein</fullName>
    </submittedName>
</protein>
<name>A0A8S3ZC12_9EUPU</name>
<evidence type="ECO:0000313" key="1">
    <source>
        <dbReference type="EMBL" id="CAG5125415.1"/>
    </source>
</evidence>
<dbReference type="GO" id="GO:0005615">
    <property type="term" value="C:extracellular space"/>
    <property type="evidence" value="ECO:0007669"/>
    <property type="project" value="TreeGrafter"/>
</dbReference>
<dbReference type="InterPro" id="IPR017850">
    <property type="entry name" value="Alkaline_phosphatase_core_sf"/>
</dbReference>
<sequence length="440" mass="51242">MAWLRNLPRTREFFLQVLGGLELEGYNIVGDGTVQALLPILTGHAESDLHSARKDENGATQVDDFPWIWDRFKEAGYVTAWAEDMAYIGTFQMRLKGFLHQPTDHSMRPYFLMAEPMYRHFLPWCAGSEVRHMRFLNWFRELYHMYGNKPKFMFGFHSEYSHNSINNLKKIDTDLNNLLKYLHSSGYLNHTILVLMGDHGSRFSNLRATPQGKLEERMPYFAFSFPPSLVKSHPKAITNFKINTHRLTTPFDVHKTFLDVLNFKNTQDYTNKRGISLFKEVHRNRSCEDANIERHWCACLQWTKVKNPGLAKVVAEAVMQFLNEKTAKVRNLCAMLTVVKIISMSQVSPNVEVLQYKKSLDHHGDFPDMTDNMTLNYNYYQIALVTEPGSGHFEVTVKYSTVTKEFFISDTEMSRTNRYHNASLCIQHKYPHLRAYCFCV</sequence>
<organism evidence="1 2">
    <name type="scientific">Candidula unifasciata</name>
    <dbReference type="NCBI Taxonomy" id="100452"/>
    <lineage>
        <taxon>Eukaryota</taxon>
        <taxon>Metazoa</taxon>
        <taxon>Spiralia</taxon>
        <taxon>Lophotrochozoa</taxon>
        <taxon>Mollusca</taxon>
        <taxon>Gastropoda</taxon>
        <taxon>Heterobranchia</taxon>
        <taxon>Euthyneura</taxon>
        <taxon>Panpulmonata</taxon>
        <taxon>Eupulmonata</taxon>
        <taxon>Stylommatophora</taxon>
        <taxon>Helicina</taxon>
        <taxon>Helicoidea</taxon>
        <taxon>Geomitridae</taxon>
        <taxon>Candidula</taxon>
    </lineage>
</organism>
<dbReference type="PANTHER" id="PTHR10974:SF1">
    <property type="entry name" value="FI08016P-RELATED"/>
    <property type="match status" value="1"/>
</dbReference>
<accession>A0A8S3ZC12</accession>
<keyword evidence="2" id="KW-1185">Reference proteome</keyword>
<dbReference type="OrthoDB" id="413313at2759"/>
<dbReference type="Proteomes" id="UP000678393">
    <property type="component" value="Unassembled WGS sequence"/>
</dbReference>